<reference evidence="1 2" key="1">
    <citation type="submission" date="2020-08" db="EMBL/GenBank/DDBJ databases">
        <title>A Genomic Blueprint of the Chicken Gut Microbiome.</title>
        <authorList>
            <person name="Gilroy R."/>
            <person name="Ravi A."/>
            <person name="Getino M."/>
            <person name="Pursley I."/>
            <person name="Horton D.L."/>
            <person name="Alikhan N.-F."/>
            <person name="Baker D."/>
            <person name="Gharbi K."/>
            <person name="Hall N."/>
            <person name="Watson M."/>
            <person name="Adriaenssens E.M."/>
            <person name="Foster-Nyarko E."/>
            <person name="Jarju S."/>
            <person name="Secka A."/>
            <person name="Antonio M."/>
            <person name="Oren A."/>
            <person name="Chaudhuri R."/>
            <person name="La Ragione R.M."/>
            <person name="Hildebrand F."/>
            <person name="Pallen M.J."/>
        </authorList>
    </citation>
    <scope>NUCLEOTIDE SEQUENCE [LARGE SCALE GENOMIC DNA]</scope>
    <source>
        <strain evidence="1 2">Re31</strain>
    </source>
</reference>
<sequence>MIRTRVEKVKEVFHAADANRLLKEGWELYQTFSHPKGYVMILVKKAPIDTTV</sequence>
<dbReference type="Proteomes" id="UP000640930">
    <property type="component" value="Unassembled WGS sequence"/>
</dbReference>
<protein>
    <submittedName>
        <fullName evidence="1">Uncharacterized protein</fullName>
    </submittedName>
</protein>
<keyword evidence="2" id="KW-1185">Reference proteome</keyword>
<comment type="caution">
    <text evidence="1">The sequence shown here is derived from an EMBL/GenBank/DDBJ whole genome shotgun (WGS) entry which is preliminary data.</text>
</comment>
<dbReference type="RefSeq" id="WP_191708600.1">
    <property type="nucleotide sequence ID" value="NZ_JACSQA010000032.1"/>
</dbReference>
<accession>A0ABR8XG61</accession>
<proteinExistence type="predicted"/>
<dbReference type="EMBL" id="JACSQA010000032">
    <property type="protein sequence ID" value="MBD8028191.1"/>
    <property type="molecule type" value="Genomic_DNA"/>
</dbReference>
<organism evidence="1 2">
    <name type="scientific">Ureibacillus galli</name>
    <dbReference type="NCBI Taxonomy" id="2762222"/>
    <lineage>
        <taxon>Bacteria</taxon>
        <taxon>Bacillati</taxon>
        <taxon>Bacillota</taxon>
        <taxon>Bacilli</taxon>
        <taxon>Bacillales</taxon>
        <taxon>Caryophanaceae</taxon>
        <taxon>Ureibacillus</taxon>
    </lineage>
</organism>
<evidence type="ECO:0000313" key="1">
    <source>
        <dbReference type="EMBL" id="MBD8028191.1"/>
    </source>
</evidence>
<evidence type="ECO:0000313" key="2">
    <source>
        <dbReference type="Proteomes" id="UP000640930"/>
    </source>
</evidence>
<name>A0ABR8XG61_9BACL</name>
<gene>
    <name evidence="1" type="ORF">H9636_16205</name>
</gene>